<keyword evidence="3" id="KW-1185">Reference proteome</keyword>
<feature type="compositionally biased region" description="Basic and acidic residues" evidence="1">
    <location>
        <begin position="88"/>
        <end position="120"/>
    </location>
</feature>
<organism evidence="2 3">
    <name type="scientific">Aneurinibacillus soli</name>
    <dbReference type="NCBI Taxonomy" id="1500254"/>
    <lineage>
        <taxon>Bacteria</taxon>
        <taxon>Bacillati</taxon>
        <taxon>Bacillota</taxon>
        <taxon>Bacilli</taxon>
        <taxon>Bacillales</taxon>
        <taxon>Paenibacillaceae</taxon>
        <taxon>Aneurinibacillus group</taxon>
        <taxon>Aneurinibacillus</taxon>
    </lineage>
</organism>
<gene>
    <name evidence="2" type="ORF">CB4_03621</name>
</gene>
<dbReference type="KEGG" id="asoc:CB4_03621"/>
<proteinExistence type="predicted"/>
<feature type="compositionally biased region" description="Basic and acidic residues" evidence="1">
    <location>
        <begin position="137"/>
        <end position="150"/>
    </location>
</feature>
<feature type="compositionally biased region" description="Low complexity" evidence="1">
    <location>
        <begin position="124"/>
        <end position="136"/>
    </location>
</feature>
<name>A0A0U5BFE6_9BACL</name>
<feature type="region of interest" description="Disordered" evidence="1">
    <location>
        <begin position="42"/>
        <end position="150"/>
    </location>
</feature>
<dbReference type="EMBL" id="AP017312">
    <property type="protein sequence ID" value="BAU29421.1"/>
    <property type="molecule type" value="Genomic_DNA"/>
</dbReference>
<dbReference type="RefSeq" id="WP_096467103.1">
    <property type="nucleotide sequence ID" value="NZ_AP017312.1"/>
</dbReference>
<accession>A0A0U5BFE6</accession>
<dbReference type="Proteomes" id="UP000217696">
    <property type="component" value="Chromosome"/>
</dbReference>
<dbReference type="AlphaFoldDB" id="A0A0U5BFE6"/>
<sequence length="150" mass="16726">MNKKKIKQKSQPKKTWLLLLLLFLFIVGAAGVITLQLNGFFSPTANEAKPSEKPNDKKIESVEVKKQTSSKQNTGEKDKQAVQQSSGKQKEQESKQKEAKPLLDPEKPVSESIEMKEVPDRIGPTAPTKPEAPTAPKKIEFKLETSQTEK</sequence>
<protein>
    <submittedName>
        <fullName evidence="2">Uncharacterized protein</fullName>
    </submittedName>
</protein>
<evidence type="ECO:0000313" key="3">
    <source>
        <dbReference type="Proteomes" id="UP000217696"/>
    </source>
</evidence>
<evidence type="ECO:0000256" key="1">
    <source>
        <dbReference type="SAM" id="MobiDB-lite"/>
    </source>
</evidence>
<evidence type="ECO:0000313" key="2">
    <source>
        <dbReference type="EMBL" id="BAU29421.1"/>
    </source>
</evidence>
<reference evidence="2 3" key="1">
    <citation type="submission" date="2015-12" db="EMBL/GenBank/DDBJ databases">
        <title>Genome sequence of Aneurinibacillus soli.</title>
        <authorList>
            <person name="Lee J.S."/>
            <person name="Lee K.C."/>
            <person name="Kim K.K."/>
            <person name="Lee B.W."/>
        </authorList>
    </citation>
    <scope>NUCLEOTIDE SEQUENCE [LARGE SCALE GENOMIC DNA]</scope>
    <source>
        <strain evidence="2 3">CB4</strain>
    </source>
</reference>
<feature type="compositionally biased region" description="Basic and acidic residues" evidence="1">
    <location>
        <begin position="49"/>
        <end position="66"/>
    </location>
</feature>